<dbReference type="Pfam" id="PF13472">
    <property type="entry name" value="Lipase_GDSL_2"/>
    <property type="match status" value="1"/>
</dbReference>
<proteinExistence type="predicted"/>
<organism evidence="3 4">
    <name type="scientific">Nonomuraea mangrovi</name>
    <dbReference type="NCBI Taxonomy" id="2316207"/>
    <lineage>
        <taxon>Bacteria</taxon>
        <taxon>Bacillati</taxon>
        <taxon>Actinomycetota</taxon>
        <taxon>Actinomycetes</taxon>
        <taxon>Streptosporangiales</taxon>
        <taxon>Streptosporangiaceae</taxon>
        <taxon>Nonomuraea</taxon>
    </lineage>
</organism>
<reference evidence="4" key="1">
    <citation type="journal article" date="2019" name="Int. J. Syst. Evol. Microbiol.">
        <title>The Global Catalogue of Microorganisms (GCM) 10K type strain sequencing project: providing services to taxonomists for standard genome sequencing and annotation.</title>
        <authorList>
            <consortium name="The Broad Institute Genomics Platform"/>
            <consortium name="The Broad Institute Genome Sequencing Center for Infectious Disease"/>
            <person name="Wu L."/>
            <person name="Ma J."/>
        </authorList>
    </citation>
    <scope>NUCLEOTIDE SEQUENCE [LARGE SCALE GENOMIC DNA]</scope>
    <source>
        <strain evidence="4">ICMP 6774ER</strain>
    </source>
</reference>
<evidence type="ECO:0000313" key="3">
    <source>
        <dbReference type="EMBL" id="MFD1936820.1"/>
    </source>
</evidence>
<dbReference type="InterPro" id="IPR036514">
    <property type="entry name" value="SGNH_hydro_sf"/>
</dbReference>
<gene>
    <name evidence="3" type="ORF">ACFSKW_35660</name>
</gene>
<dbReference type="Gene3D" id="3.40.50.1110">
    <property type="entry name" value="SGNH hydrolase"/>
    <property type="match status" value="1"/>
</dbReference>
<protein>
    <submittedName>
        <fullName evidence="3">SGNH/GDSL hydrolase family protein</fullName>
    </submittedName>
</protein>
<name>A0ABW4T6Y1_9ACTN</name>
<evidence type="ECO:0000259" key="2">
    <source>
        <dbReference type="Pfam" id="PF13472"/>
    </source>
</evidence>
<evidence type="ECO:0000256" key="1">
    <source>
        <dbReference type="SAM" id="MobiDB-lite"/>
    </source>
</evidence>
<accession>A0ABW4T6Y1</accession>
<dbReference type="EMBL" id="JBHUFV010000052">
    <property type="protein sequence ID" value="MFD1936820.1"/>
    <property type="molecule type" value="Genomic_DNA"/>
</dbReference>
<dbReference type="GO" id="GO:0016787">
    <property type="term" value="F:hydrolase activity"/>
    <property type="evidence" value="ECO:0007669"/>
    <property type="project" value="UniProtKB-KW"/>
</dbReference>
<dbReference type="InterPro" id="IPR013830">
    <property type="entry name" value="SGNH_hydro"/>
</dbReference>
<dbReference type="RefSeq" id="WP_379577442.1">
    <property type="nucleotide sequence ID" value="NZ_JBHUFV010000052.1"/>
</dbReference>
<keyword evidence="3" id="KW-0378">Hydrolase</keyword>
<evidence type="ECO:0000313" key="4">
    <source>
        <dbReference type="Proteomes" id="UP001597368"/>
    </source>
</evidence>
<keyword evidence="4" id="KW-1185">Reference proteome</keyword>
<dbReference type="SUPFAM" id="SSF52266">
    <property type="entry name" value="SGNH hydrolase"/>
    <property type="match status" value="1"/>
</dbReference>
<feature type="domain" description="SGNH hydrolase-type esterase" evidence="2">
    <location>
        <begin position="134"/>
        <end position="306"/>
    </location>
</feature>
<dbReference type="Proteomes" id="UP001597368">
    <property type="component" value="Unassembled WGS sequence"/>
</dbReference>
<comment type="caution">
    <text evidence="3">The sequence shown here is derived from an EMBL/GenBank/DDBJ whole genome shotgun (WGS) entry which is preliminary data.</text>
</comment>
<sequence>MTDPTTEATPDSTPGATPDSTPGATPDPTTGATSDSTPGATPHLETEATPHPAFDPMAVRLVRFQRPTTALPYLAGADETRVAALFGLDAPAYRALLDDFERQTRQAAETLLARTDFADAVDRLPLNDSPHIVAIGESTTADRLSWFEILRHAVTLRRPADAVRFTNLAVSGCTTTQALSYTPALAFQRPDMVLCMLGGNDAQHPAPGAPTQVGLPETQRNLALLHDLARQRGPVRWTWLTPSAVDESRVAEYPHFRRAGISWANKDIDEIAEYLLDRPEPTVDTRFDASAEGLYLDDGVHLDIAGQCEVVTAVVHAMAGAA</sequence>
<feature type="region of interest" description="Disordered" evidence="1">
    <location>
        <begin position="1"/>
        <end position="53"/>
    </location>
</feature>
<feature type="compositionally biased region" description="Low complexity" evidence="1">
    <location>
        <begin position="9"/>
        <end position="41"/>
    </location>
</feature>